<feature type="domain" description="DUF4132" evidence="1">
    <location>
        <begin position="154"/>
        <end position="304"/>
    </location>
</feature>
<feature type="domain" description="DUF7737" evidence="2">
    <location>
        <begin position="404"/>
        <end position="500"/>
    </location>
</feature>
<sequence>ARLLMTDVNTDVARGFAWAAALAGAGGAAPALTRLVLAAGGHGSGTEPDLKLASGVVHALAECEGAVDALRRLQQDVRSRSLLKQIGAALATAAARHGVTAAQLVERGVPGHGLSADGSRDWADGAWTVTVTVEDARTVRVTARDAGGRTRRGLPSGLAAAGEIKALVKEVRHTLSAERDRLEALFGVERSWPPGEWARLYRDHPVTGAVARALIWHDGAPFLPGDREPGGEVTLWHPARAPMEEIRAWRETVAERRLRQPFKQAYREVYALTPAEEHAASSGRFAARLVGHDRLYALAKQRGWQPAWLRHHGEPGEAWKELAEGAWRVRFGYELTGDAAYASTGQVRFDRRDGRQWRETPLAGVPPLVFSEAMRDVDLFVAGPALDGDRHARSAEAYELPASARVRRDALERILPGTAIAGRCTLTDRHLVVRGDLRTYKIHLGGAGVLMEPGDVPLSIAGARKPGGRIFLPFEEDGTLALILAKAFLLAADTGITDESARSLGSAPNQG</sequence>
<dbReference type="Pfam" id="PF13569">
    <property type="entry name" value="DUF4132"/>
    <property type="match status" value="1"/>
</dbReference>
<comment type="caution">
    <text evidence="3">The sequence shown here is derived from an EMBL/GenBank/DDBJ whole genome shotgun (WGS) entry which is preliminary data.</text>
</comment>
<protein>
    <submittedName>
        <fullName evidence="3">DUF4132 domain-containing protein</fullName>
    </submittedName>
</protein>
<dbReference type="InterPro" id="IPR056639">
    <property type="entry name" value="DUF7737"/>
</dbReference>
<evidence type="ECO:0000259" key="1">
    <source>
        <dbReference type="Pfam" id="PF13569"/>
    </source>
</evidence>
<organism evidence="3 4">
    <name type="scientific">Nonomuraea ferruginea</name>
    <dbReference type="NCBI Taxonomy" id="46174"/>
    <lineage>
        <taxon>Bacteria</taxon>
        <taxon>Bacillati</taxon>
        <taxon>Actinomycetota</taxon>
        <taxon>Actinomycetes</taxon>
        <taxon>Streptosporangiales</taxon>
        <taxon>Streptosporangiaceae</taxon>
        <taxon>Nonomuraea</taxon>
    </lineage>
</organism>
<dbReference type="EMBL" id="JAPNUD010000112">
    <property type="protein sequence ID" value="MDA0644832.1"/>
    <property type="molecule type" value="Genomic_DNA"/>
</dbReference>
<dbReference type="Pfam" id="PF24879">
    <property type="entry name" value="DUF7737"/>
    <property type="match status" value="1"/>
</dbReference>
<dbReference type="Proteomes" id="UP001212498">
    <property type="component" value="Unassembled WGS sequence"/>
</dbReference>
<feature type="non-terminal residue" evidence="3">
    <location>
        <position position="1"/>
    </location>
</feature>
<evidence type="ECO:0000313" key="3">
    <source>
        <dbReference type="EMBL" id="MDA0644832.1"/>
    </source>
</evidence>
<gene>
    <name evidence="3" type="ORF">OUY24_29755</name>
</gene>
<accession>A0ABT4T5P8</accession>
<dbReference type="InterPro" id="IPR025406">
    <property type="entry name" value="DUF4132"/>
</dbReference>
<keyword evidence="4" id="KW-1185">Reference proteome</keyword>
<name>A0ABT4T5P8_9ACTN</name>
<dbReference type="RefSeq" id="WP_271278673.1">
    <property type="nucleotide sequence ID" value="NZ_JAPNUD010000112.1"/>
</dbReference>
<proteinExistence type="predicted"/>
<evidence type="ECO:0000259" key="2">
    <source>
        <dbReference type="Pfam" id="PF24879"/>
    </source>
</evidence>
<reference evidence="3 4" key="1">
    <citation type="submission" date="2022-11" db="EMBL/GenBank/DDBJ databases">
        <title>Nonomuraea corallina sp. nov., a new species of the genus Nonomuraea isolated from sea side sediment in Thai sea.</title>
        <authorList>
            <person name="Ngamcharungchit C."/>
            <person name="Matsumoto A."/>
            <person name="Suriyachadkun C."/>
            <person name="Panbangred W."/>
            <person name="Inahashi Y."/>
            <person name="Intra B."/>
        </authorList>
    </citation>
    <scope>NUCLEOTIDE SEQUENCE [LARGE SCALE GENOMIC DNA]</scope>
    <source>
        <strain evidence="3 4">DSM 43553</strain>
    </source>
</reference>
<evidence type="ECO:0000313" key="4">
    <source>
        <dbReference type="Proteomes" id="UP001212498"/>
    </source>
</evidence>